<dbReference type="Gene3D" id="3.30.420.10">
    <property type="entry name" value="Ribonuclease H-like superfamily/Ribonuclease H"/>
    <property type="match status" value="1"/>
</dbReference>
<dbReference type="Pfam" id="PF17921">
    <property type="entry name" value="Integrase_H2C2"/>
    <property type="match status" value="1"/>
</dbReference>
<keyword evidence="2" id="KW-0695">RNA-directed DNA polymerase</keyword>
<dbReference type="InterPro" id="IPR041588">
    <property type="entry name" value="Integrase_H2C2"/>
</dbReference>
<evidence type="ECO:0000259" key="1">
    <source>
        <dbReference type="PROSITE" id="PS50994"/>
    </source>
</evidence>
<dbReference type="Pfam" id="PF00665">
    <property type="entry name" value="rve"/>
    <property type="match status" value="1"/>
</dbReference>
<dbReference type="Proteomes" id="UP001140206">
    <property type="component" value="Chromosome 1"/>
</dbReference>
<keyword evidence="2" id="KW-0548">Nucleotidyltransferase</keyword>
<dbReference type="EMBL" id="JAMFTS010000001">
    <property type="protein sequence ID" value="KAJ4818065.1"/>
    <property type="molecule type" value="Genomic_DNA"/>
</dbReference>
<dbReference type="GO" id="GO:0003964">
    <property type="term" value="F:RNA-directed DNA polymerase activity"/>
    <property type="evidence" value="ECO:0007669"/>
    <property type="project" value="UniProtKB-KW"/>
</dbReference>
<dbReference type="SUPFAM" id="SSF53098">
    <property type="entry name" value="Ribonuclease H-like"/>
    <property type="match status" value="1"/>
</dbReference>
<proteinExistence type="predicted"/>
<dbReference type="InterPro" id="IPR001584">
    <property type="entry name" value="Integrase_cat-core"/>
</dbReference>
<dbReference type="Gene3D" id="1.10.340.70">
    <property type="match status" value="1"/>
</dbReference>
<dbReference type="InterPro" id="IPR012337">
    <property type="entry name" value="RNaseH-like_sf"/>
</dbReference>
<dbReference type="PANTHER" id="PTHR48475:SF1">
    <property type="entry name" value="RNASE H TYPE-1 DOMAIN-CONTAINING PROTEIN"/>
    <property type="match status" value="1"/>
</dbReference>
<evidence type="ECO:0000313" key="3">
    <source>
        <dbReference type="Proteomes" id="UP001140206"/>
    </source>
</evidence>
<sequence length="434" mass="51159">MNLEEEKGEDNTKEREDEDWSKPFLEYFQQAILPKDKSLREQIRKRALRFVYVNNTLYRRSYDQLWLQCISGKEAQQVMREVHAGVCGAHQSGPKMRLQIKHLGYCWPSLVSDCERHARRCHACQINGDFIHQHPNPLHPTVASWPFDMWGTDIIGPIDPPSAKGHRYILSATDYFSKWAEAEAYKEIRAEDVVRFFKKHVLYRFGTPRRIISDNRTAFKSIKVYHFAHQHKIDWRYSSIYNPRANGLAEAFNKTLVRLPRKMTRKTYREWHEKLPETLWAYRTTERTPTQSTPYSLVFGVEAVLPLEVELPSLRIAIHNEMPFSKQAQLRLEELEALDEKRLIAQQNLELYRAQMTRAYDKLTRPRTFQEGELVLVLRRPILGRHHGPKFSPNWEGPYIIDRVYEGGAYLLIDKDGNHPMTPISGRYLKKYYA</sequence>
<dbReference type="GO" id="GO:0015074">
    <property type="term" value="P:DNA integration"/>
    <property type="evidence" value="ECO:0007669"/>
    <property type="project" value="InterPro"/>
</dbReference>
<protein>
    <submittedName>
        <fullName evidence="2">RNA-directed DNA polymerase</fullName>
    </submittedName>
</protein>
<dbReference type="PANTHER" id="PTHR48475">
    <property type="entry name" value="RIBONUCLEASE H"/>
    <property type="match status" value="1"/>
</dbReference>
<name>A0AAV8HN63_9POAL</name>
<organism evidence="2 3">
    <name type="scientific">Rhynchospora pubera</name>
    <dbReference type="NCBI Taxonomy" id="906938"/>
    <lineage>
        <taxon>Eukaryota</taxon>
        <taxon>Viridiplantae</taxon>
        <taxon>Streptophyta</taxon>
        <taxon>Embryophyta</taxon>
        <taxon>Tracheophyta</taxon>
        <taxon>Spermatophyta</taxon>
        <taxon>Magnoliopsida</taxon>
        <taxon>Liliopsida</taxon>
        <taxon>Poales</taxon>
        <taxon>Cyperaceae</taxon>
        <taxon>Cyperoideae</taxon>
        <taxon>Rhynchosporeae</taxon>
        <taxon>Rhynchospora</taxon>
    </lineage>
</organism>
<feature type="domain" description="Integrase catalytic" evidence="1">
    <location>
        <begin position="142"/>
        <end position="302"/>
    </location>
</feature>
<dbReference type="InterPro" id="IPR036397">
    <property type="entry name" value="RNaseH_sf"/>
</dbReference>
<comment type="caution">
    <text evidence="2">The sequence shown here is derived from an EMBL/GenBank/DDBJ whole genome shotgun (WGS) entry which is preliminary data.</text>
</comment>
<keyword evidence="3" id="KW-1185">Reference proteome</keyword>
<gene>
    <name evidence="2" type="ORF">LUZ62_030631</name>
</gene>
<accession>A0AAV8HN63</accession>
<dbReference type="AlphaFoldDB" id="A0AAV8HN63"/>
<reference evidence="2" key="1">
    <citation type="submission" date="2022-08" db="EMBL/GenBank/DDBJ databases">
        <authorList>
            <person name="Marques A."/>
        </authorList>
    </citation>
    <scope>NUCLEOTIDE SEQUENCE</scope>
    <source>
        <strain evidence="2">RhyPub2mFocal</strain>
        <tissue evidence="2">Leaves</tissue>
    </source>
</reference>
<dbReference type="GO" id="GO:0003676">
    <property type="term" value="F:nucleic acid binding"/>
    <property type="evidence" value="ECO:0007669"/>
    <property type="project" value="InterPro"/>
</dbReference>
<dbReference type="PROSITE" id="PS50994">
    <property type="entry name" value="INTEGRASE"/>
    <property type="match status" value="1"/>
</dbReference>
<keyword evidence="2" id="KW-0808">Transferase</keyword>
<evidence type="ECO:0000313" key="2">
    <source>
        <dbReference type="EMBL" id="KAJ4818065.1"/>
    </source>
</evidence>